<comment type="caution">
    <text evidence="1">The sequence shown here is derived from an EMBL/GenBank/DDBJ whole genome shotgun (WGS) entry which is preliminary data.</text>
</comment>
<evidence type="ECO:0000313" key="2">
    <source>
        <dbReference type="Proteomes" id="UP000824890"/>
    </source>
</evidence>
<evidence type="ECO:0000313" key="1">
    <source>
        <dbReference type="EMBL" id="KAH0919728.1"/>
    </source>
</evidence>
<name>A0ABQ8CRT6_BRANA</name>
<proteinExistence type="predicted"/>
<dbReference type="EMBL" id="JAGKQM010000007">
    <property type="protein sequence ID" value="KAH0919728.1"/>
    <property type="molecule type" value="Genomic_DNA"/>
</dbReference>
<keyword evidence="2" id="KW-1185">Reference proteome</keyword>
<protein>
    <recommendedName>
        <fullName evidence="3">RNase H type-1 domain-containing protein</fullName>
    </recommendedName>
</protein>
<evidence type="ECO:0008006" key="3">
    <source>
        <dbReference type="Google" id="ProtNLM"/>
    </source>
</evidence>
<organism evidence="1 2">
    <name type="scientific">Brassica napus</name>
    <name type="common">Rape</name>
    <dbReference type="NCBI Taxonomy" id="3708"/>
    <lineage>
        <taxon>Eukaryota</taxon>
        <taxon>Viridiplantae</taxon>
        <taxon>Streptophyta</taxon>
        <taxon>Embryophyta</taxon>
        <taxon>Tracheophyta</taxon>
        <taxon>Spermatophyta</taxon>
        <taxon>Magnoliopsida</taxon>
        <taxon>eudicotyledons</taxon>
        <taxon>Gunneridae</taxon>
        <taxon>Pentapetalae</taxon>
        <taxon>rosids</taxon>
        <taxon>malvids</taxon>
        <taxon>Brassicales</taxon>
        <taxon>Brassicaceae</taxon>
        <taxon>Brassiceae</taxon>
        <taxon>Brassica</taxon>
    </lineage>
</organism>
<dbReference type="Proteomes" id="UP000824890">
    <property type="component" value="Unassembled WGS sequence"/>
</dbReference>
<gene>
    <name evidence="1" type="ORF">HID58_027388</name>
</gene>
<accession>A0ABQ8CRT6</accession>
<reference evidence="1 2" key="1">
    <citation type="submission" date="2021-05" db="EMBL/GenBank/DDBJ databases">
        <title>Genome Assembly of Synthetic Allotetraploid Brassica napus Reveals Homoeologous Exchanges between Subgenomes.</title>
        <authorList>
            <person name="Davis J.T."/>
        </authorList>
    </citation>
    <scope>NUCLEOTIDE SEQUENCE [LARGE SCALE GENOMIC DNA]</scope>
    <source>
        <strain evidence="2">cv. Da-Ae</strain>
        <tissue evidence="1">Seedling</tissue>
    </source>
</reference>
<sequence>MPPLTRLPRSLVTSAQFTYCNTDASWKSGSVGLAWIFSDHFGTELHHKSISLDQVSSPIMAKALAIRGALLHTT</sequence>